<keyword evidence="2" id="KW-1185">Reference proteome</keyword>
<name>A0A2G9V122_TELCI</name>
<dbReference type="EMBL" id="KZ345080">
    <property type="protein sequence ID" value="PIO76096.1"/>
    <property type="molecule type" value="Genomic_DNA"/>
</dbReference>
<accession>A0A2G9V122</accession>
<dbReference type="Proteomes" id="UP000230423">
    <property type="component" value="Unassembled WGS sequence"/>
</dbReference>
<evidence type="ECO:0000313" key="2">
    <source>
        <dbReference type="Proteomes" id="UP000230423"/>
    </source>
</evidence>
<reference evidence="1 2" key="1">
    <citation type="submission" date="2015-09" db="EMBL/GenBank/DDBJ databases">
        <title>Draft genome of the parasitic nematode Teladorsagia circumcincta isolate WARC Sus (inbred).</title>
        <authorList>
            <person name="Mitreva M."/>
        </authorList>
    </citation>
    <scope>NUCLEOTIDE SEQUENCE [LARGE SCALE GENOMIC DNA]</scope>
    <source>
        <strain evidence="1 2">S</strain>
    </source>
</reference>
<dbReference type="AlphaFoldDB" id="A0A2G9V122"/>
<sequence>MELEPLQFGTHWFHLSQESISFELEKEVFAEIRLGNNAPQITHGYTDPRVEITLLDPERAEELE</sequence>
<proteinExistence type="predicted"/>
<gene>
    <name evidence="1" type="ORF">TELCIR_01830</name>
</gene>
<protein>
    <submittedName>
        <fullName evidence="1">Uncharacterized protein</fullName>
    </submittedName>
</protein>
<organism evidence="1 2">
    <name type="scientific">Teladorsagia circumcincta</name>
    <name type="common">Brown stomach worm</name>
    <name type="synonym">Ostertagia circumcincta</name>
    <dbReference type="NCBI Taxonomy" id="45464"/>
    <lineage>
        <taxon>Eukaryota</taxon>
        <taxon>Metazoa</taxon>
        <taxon>Ecdysozoa</taxon>
        <taxon>Nematoda</taxon>
        <taxon>Chromadorea</taxon>
        <taxon>Rhabditida</taxon>
        <taxon>Rhabditina</taxon>
        <taxon>Rhabditomorpha</taxon>
        <taxon>Strongyloidea</taxon>
        <taxon>Trichostrongylidae</taxon>
        <taxon>Teladorsagia</taxon>
    </lineage>
</organism>
<evidence type="ECO:0000313" key="1">
    <source>
        <dbReference type="EMBL" id="PIO76096.1"/>
    </source>
</evidence>